<protein>
    <submittedName>
        <fullName evidence="1">HetP family heterocyst commitment protein</fullName>
    </submittedName>
</protein>
<accession>A0A926ZZA9</accession>
<reference evidence="2" key="1">
    <citation type="journal article" date="2020" name="ISME J.">
        <title>Comparative genomics reveals insights into cyanobacterial evolution and habitat adaptation.</title>
        <authorList>
            <person name="Chen M.Y."/>
            <person name="Teng W.K."/>
            <person name="Zhao L."/>
            <person name="Hu C.X."/>
            <person name="Zhou Y.K."/>
            <person name="Han B.P."/>
            <person name="Song L.R."/>
            <person name="Shu W.S."/>
        </authorList>
    </citation>
    <scope>NUCLEOTIDE SEQUENCE [LARGE SCALE GENOMIC DNA]</scope>
    <source>
        <strain evidence="2">FACHB-251</strain>
    </source>
</reference>
<dbReference type="Proteomes" id="UP000662185">
    <property type="component" value="Unassembled WGS sequence"/>
</dbReference>
<comment type="caution">
    <text evidence="1">The sequence shown here is derived from an EMBL/GenBank/DDBJ whole genome shotgun (WGS) entry which is preliminary data.</text>
</comment>
<organism evidence="1 2">
    <name type="scientific">Anabaena sphaerica FACHB-251</name>
    <dbReference type="NCBI Taxonomy" id="2692883"/>
    <lineage>
        <taxon>Bacteria</taxon>
        <taxon>Bacillati</taxon>
        <taxon>Cyanobacteriota</taxon>
        <taxon>Cyanophyceae</taxon>
        <taxon>Nostocales</taxon>
        <taxon>Nostocaceae</taxon>
        <taxon>Anabaena</taxon>
    </lineage>
</organism>
<gene>
    <name evidence="1" type="ORF">H6G06_02920</name>
</gene>
<evidence type="ECO:0000313" key="1">
    <source>
        <dbReference type="EMBL" id="MBD2292459.1"/>
    </source>
</evidence>
<dbReference type="EMBL" id="JACJQU010000001">
    <property type="protein sequence ID" value="MBD2292459.1"/>
    <property type="molecule type" value="Genomic_DNA"/>
</dbReference>
<dbReference type="RefSeq" id="WP_190556881.1">
    <property type="nucleotide sequence ID" value="NZ_JACJQU010000001.1"/>
</dbReference>
<dbReference type="AlphaFoldDB" id="A0A926ZZA9"/>
<dbReference type="NCBIfam" id="NF037966">
    <property type="entry name" value="HetP_family"/>
    <property type="match status" value="1"/>
</dbReference>
<evidence type="ECO:0000313" key="2">
    <source>
        <dbReference type="Proteomes" id="UP000662185"/>
    </source>
</evidence>
<sequence>MIQENFEQNQQLDKIFKHSQFQEIIKAIIFGKYSWACVLFLHYSGCDPLDYIPQETYSQLVQDNYIFTGNNHDSTPDKKLKFPGIRLSWIKFISDKHSSN</sequence>
<keyword evidence="2" id="KW-1185">Reference proteome</keyword>
<name>A0A926ZZA9_9NOST</name>
<proteinExistence type="predicted"/>
<dbReference type="InterPro" id="IPR049598">
    <property type="entry name" value="HetP-like"/>
</dbReference>